<keyword evidence="2" id="KW-1185">Reference proteome</keyword>
<gene>
    <name evidence="1" type="ORF">NEDG_01707</name>
</gene>
<organism evidence="1 2">
    <name type="scientific">Nematocida displodere</name>
    <dbReference type="NCBI Taxonomy" id="1805483"/>
    <lineage>
        <taxon>Eukaryota</taxon>
        <taxon>Fungi</taxon>
        <taxon>Fungi incertae sedis</taxon>
        <taxon>Microsporidia</taxon>
        <taxon>Nematocida</taxon>
    </lineage>
</organism>
<dbReference type="RefSeq" id="XP_067544599.1">
    <property type="nucleotide sequence ID" value="XM_067689125.1"/>
</dbReference>
<dbReference type="GeneID" id="93648057"/>
<dbReference type="EMBL" id="LTDL01000037">
    <property type="protein sequence ID" value="OAG30124.1"/>
    <property type="molecule type" value="Genomic_DNA"/>
</dbReference>
<dbReference type="VEuPathDB" id="MicrosporidiaDB:NEDG_01707"/>
<proteinExistence type="predicted"/>
<protein>
    <submittedName>
        <fullName evidence="1">Uncharacterized protein</fullName>
    </submittedName>
</protein>
<evidence type="ECO:0000313" key="2">
    <source>
        <dbReference type="Proteomes" id="UP000185944"/>
    </source>
</evidence>
<dbReference type="AlphaFoldDB" id="A0A177EDT2"/>
<accession>A0A177EDT2</accession>
<dbReference type="Proteomes" id="UP000185944">
    <property type="component" value="Unassembled WGS sequence"/>
</dbReference>
<dbReference type="OrthoDB" id="2189622at2759"/>
<name>A0A177EDT2_9MICR</name>
<reference evidence="1 2" key="1">
    <citation type="submission" date="2016-02" db="EMBL/GenBank/DDBJ databases">
        <title>Discovery of a natural microsporidian pathogen with a broad tissue tropism in Caenorhabditis elegans.</title>
        <authorList>
            <person name="Luallen R.J."/>
            <person name="Reinke A.W."/>
            <person name="Tong L."/>
            <person name="Botts M.R."/>
            <person name="Felix M.-A."/>
            <person name="Troemel E.R."/>
        </authorList>
    </citation>
    <scope>NUCLEOTIDE SEQUENCE [LARGE SCALE GENOMIC DNA]</scope>
    <source>
        <strain evidence="1 2">JUm2807</strain>
    </source>
</reference>
<sequence length="243" mass="27892">MRPKTHFFTLLVIVLLVMAGVLTLLLITTTPRSVAYDVVSVDSGEDVCDLDPNWGTEKIQNIEDARDIENTNRQSSRKLSNQMALSLYDVLYEFGVIRTSEDLDDSDFENMMYDTLAPYTDNPGDIEMTMLYQIAPDEVVSTREYMHFQTTTTRELLFMESQETPYNLRISAYNYNLRTRQTAVFVFFKTGNAIKGLVLNNVWLRPRNITFINTLIKTNNLPFLITDLDYNVSTNFSVICPAV</sequence>
<comment type="caution">
    <text evidence="1">The sequence shown here is derived from an EMBL/GenBank/DDBJ whole genome shotgun (WGS) entry which is preliminary data.</text>
</comment>
<evidence type="ECO:0000313" key="1">
    <source>
        <dbReference type="EMBL" id="OAG30124.1"/>
    </source>
</evidence>